<reference evidence="1" key="1">
    <citation type="submission" date="2021-06" db="EMBL/GenBank/DDBJ databases">
        <authorList>
            <person name="Hodson N. C."/>
            <person name="Mongue J. A."/>
            <person name="Jaron S. K."/>
        </authorList>
    </citation>
    <scope>NUCLEOTIDE SEQUENCE</scope>
</reference>
<dbReference type="EMBL" id="CAJVCH010297736">
    <property type="protein sequence ID" value="CAG7785500.1"/>
    <property type="molecule type" value="Genomic_DNA"/>
</dbReference>
<dbReference type="Pfam" id="PF12554">
    <property type="entry name" value="MOZART1"/>
    <property type="match status" value="1"/>
</dbReference>
<gene>
    <name evidence="1" type="ORF">AFUS01_LOCUS24118</name>
</gene>
<dbReference type="Proteomes" id="UP000708208">
    <property type="component" value="Unassembled WGS sequence"/>
</dbReference>
<protein>
    <submittedName>
        <fullName evidence="1">Uncharacterized protein</fullName>
    </submittedName>
</protein>
<proteinExistence type="predicted"/>
<name>A0A8J2PFX2_9HEXA</name>
<organism evidence="1 2">
    <name type="scientific">Allacma fusca</name>
    <dbReference type="NCBI Taxonomy" id="39272"/>
    <lineage>
        <taxon>Eukaryota</taxon>
        <taxon>Metazoa</taxon>
        <taxon>Ecdysozoa</taxon>
        <taxon>Arthropoda</taxon>
        <taxon>Hexapoda</taxon>
        <taxon>Collembola</taxon>
        <taxon>Symphypleona</taxon>
        <taxon>Sminthuridae</taxon>
        <taxon>Allacma</taxon>
    </lineage>
</organism>
<evidence type="ECO:0000313" key="2">
    <source>
        <dbReference type="Proteomes" id="UP000708208"/>
    </source>
</evidence>
<dbReference type="InterPro" id="IPR022214">
    <property type="entry name" value="MZT1"/>
</dbReference>
<dbReference type="GO" id="GO:0033566">
    <property type="term" value="P:gamma-tubulin complex localization"/>
    <property type="evidence" value="ECO:0007669"/>
    <property type="project" value="InterPro"/>
</dbReference>
<accession>A0A8J2PFX2</accession>
<sequence length="189" mass="21491">MECVKSPDKNFSSVGDNYISEKGIYEKKEPLGFEDLGEEHQGIIDMTFHFEDYIGNDNESTNGTVTVETEKGDESPDPQVYEECKDSAVKESIVGPVSTGPEQIEETEEDCVNESLEIIKEMSVIFNTKLSSESLQMCLRLIEDGADYVALAEIIKKWRIKKAPKPVRKLGHFFDTLEDPTKEKKEWVW</sequence>
<keyword evidence="2" id="KW-1185">Reference proteome</keyword>
<dbReference type="AlphaFoldDB" id="A0A8J2PFX2"/>
<dbReference type="OrthoDB" id="48571at2759"/>
<comment type="caution">
    <text evidence="1">The sequence shown here is derived from an EMBL/GenBank/DDBJ whole genome shotgun (WGS) entry which is preliminary data.</text>
</comment>
<evidence type="ECO:0000313" key="1">
    <source>
        <dbReference type="EMBL" id="CAG7785500.1"/>
    </source>
</evidence>
<dbReference type="GO" id="GO:0000931">
    <property type="term" value="C:gamma-tubulin ring complex"/>
    <property type="evidence" value="ECO:0007669"/>
    <property type="project" value="InterPro"/>
</dbReference>